<dbReference type="Pfam" id="PF02661">
    <property type="entry name" value="Fic"/>
    <property type="match status" value="1"/>
</dbReference>
<dbReference type="OrthoDB" id="9802752at2"/>
<dbReference type="Gene3D" id="1.20.120.1870">
    <property type="entry name" value="Fic/DOC protein, Fido domain"/>
    <property type="match status" value="1"/>
</dbReference>
<dbReference type="PANTHER" id="PTHR35810:SF1">
    <property type="entry name" value="CYTOPLASMIC PROTEIN"/>
    <property type="match status" value="1"/>
</dbReference>
<dbReference type="InterPro" id="IPR053737">
    <property type="entry name" value="Type_II_TA_Toxin"/>
</dbReference>
<name>A0A4Z0MR51_9BACT</name>
<evidence type="ECO:0000259" key="1">
    <source>
        <dbReference type="PROSITE" id="PS51459"/>
    </source>
</evidence>
<proteinExistence type="predicted"/>
<dbReference type="AlphaFoldDB" id="A0A4Z0MR51"/>
<dbReference type="InterPro" id="IPR003812">
    <property type="entry name" value="Fido"/>
</dbReference>
<dbReference type="Pfam" id="PF13310">
    <property type="entry name" value="Virulence_RhuM"/>
    <property type="match status" value="1"/>
</dbReference>
<evidence type="ECO:0000313" key="2">
    <source>
        <dbReference type="EMBL" id="TGD82342.1"/>
    </source>
</evidence>
<keyword evidence="3" id="KW-1185">Reference proteome</keyword>
<accession>A0A4Z0MR51</accession>
<dbReference type="PROSITE" id="PS51459">
    <property type="entry name" value="FIDO"/>
    <property type="match status" value="1"/>
</dbReference>
<dbReference type="RefSeq" id="WP_135528505.1">
    <property type="nucleotide sequence ID" value="NZ_SRKZ01000001.1"/>
</dbReference>
<reference evidence="2 3" key="1">
    <citation type="submission" date="2019-04" db="EMBL/GenBank/DDBJ databases">
        <authorList>
            <person name="Feng G."/>
            <person name="Zhang J."/>
            <person name="Zhu H."/>
        </authorList>
    </citation>
    <scope>NUCLEOTIDE SEQUENCE [LARGE SCALE GENOMIC DNA]</scope>
    <source>
        <strain evidence="2 3">JCM 19491</strain>
    </source>
</reference>
<dbReference type="EMBL" id="SRKZ01000001">
    <property type="protein sequence ID" value="TGD82342.1"/>
    <property type="molecule type" value="Genomic_DNA"/>
</dbReference>
<evidence type="ECO:0000313" key="3">
    <source>
        <dbReference type="Proteomes" id="UP000298284"/>
    </source>
</evidence>
<comment type="caution">
    <text evidence="2">The sequence shown here is derived from an EMBL/GenBank/DDBJ whole genome shotgun (WGS) entry which is preliminary data.</text>
</comment>
<dbReference type="InterPro" id="IPR011204">
    <property type="entry name" value="Virulence_RhuM-like"/>
</dbReference>
<protein>
    <submittedName>
        <fullName evidence="2">Fic/DOC family protein</fullName>
    </submittedName>
</protein>
<gene>
    <name evidence="2" type="ORF">EU557_00700</name>
</gene>
<sequence length="331" mass="38154">MEPTQDILLYQSADGQTQLDVQLQNETIWLTQAQMAELFDKDSDTIGLHIRNIFRTEELEAASTTEEYSVVRLEGKRQVTRRVKHYNLDVIISVGYRVNSRKGTQFRQWATQVLRQYLVQGYALNEKRLREDARQLTELKRLLRLQGELLESQELTPDQTTALLRVLSDYARALDVLDQYDHQRLRITGTSPDTPFELTYEAAIQAVNGLRQQFGGSVLFGREKDESFQSSVRTIYQSFDGEELYPSVEEKAANLLYFVVKNHSFSDGNKRIAAFLFVWFMDKNKCLYKPDGSRRLADNALVALTLLIAESKPEDKDVMVKLVVNLINQEN</sequence>
<dbReference type="PANTHER" id="PTHR35810">
    <property type="entry name" value="CYTOPLASMIC PROTEIN-RELATED"/>
    <property type="match status" value="1"/>
</dbReference>
<dbReference type="Proteomes" id="UP000298284">
    <property type="component" value="Unassembled WGS sequence"/>
</dbReference>
<organism evidence="2 3">
    <name type="scientific">Hymenobacter wooponensis</name>
    <dbReference type="NCBI Taxonomy" id="1525360"/>
    <lineage>
        <taxon>Bacteria</taxon>
        <taxon>Pseudomonadati</taxon>
        <taxon>Bacteroidota</taxon>
        <taxon>Cytophagia</taxon>
        <taxon>Cytophagales</taxon>
        <taxon>Hymenobacteraceae</taxon>
        <taxon>Hymenobacter</taxon>
    </lineage>
</organism>
<feature type="domain" description="Fido" evidence="1">
    <location>
        <begin position="198"/>
        <end position="329"/>
    </location>
</feature>